<dbReference type="AlphaFoldDB" id="A0AAJ6AIA0"/>
<protein>
    <recommendedName>
        <fullName evidence="5">Cell division protein FtsL</fullName>
    </recommendedName>
</protein>
<keyword evidence="2" id="KW-0812">Transmembrane</keyword>
<feature type="region of interest" description="Disordered" evidence="1">
    <location>
        <begin position="1"/>
        <end position="47"/>
    </location>
</feature>
<feature type="compositionally biased region" description="Basic and acidic residues" evidence="1">
    <location>
        <begin position="203"/>
        <end position="213"/>
    </location>
</feature>
<feature type="region of interest" description="Disordered" evidence="1">
    <location>
        <begin position="181"/>
        <end position="247"/>
    </location>
</feature>
<evidence type="ECO:0000313" key="4">
    <source>
        <dbReference type="Proteomes" id="UP001224674"/>
    </source>
</evidence>
<organism evidence="3 4">
    <name type="scientific">Auritidibacter ignavus</name>
    <dbReference type="NCBI Taxonomy" id="678932"/>
    <lineage>
        <taxon>Bacteria</taxon>
        <taxon>Bacillati</taxon>
        <taxon>Actinomycetota</taxon>
        <taxon>Actinomycetes</taxon>
        <taxon>Micrococcales</taxon>
        <taxon>Micrococcaceae</taxon>
        <taxon>Auritidibacter</taxon>
    </lineage>
</organism>
<accession>A0AAJ6AIA0</accession>
<proteinExistence type="predicted"/>
<dbReference type="RefSeq" id="WP_110099319.1">
    <property type="nucleotide sequence ID" value="NZ_CP122566.1"/>
</dbReference>
<sequence length="247" mass="26032">MSASPQSIRQTASSATADKLPVVNGSSAVKAPLPTTQPKHETATRRRPHLAVVTAPLRATPMGTVIFSVAVLLAALIVVLVINISVSNKQYELLDLNSQTSELREKNEDLEQQVAHLAAPQNLAQKAVDMGMVLPGASASINLDSGKISGTTEAASDDNVPTEFVGSPTVAASEGRQVEVAESQRQAREEPVAVDAKPVPKTLEIDRKVDGPEIGRPSDTSQRSESSANGDAELDETRMSSPQISIP</sequence>
<keyword evidence="2" id="KW-0472">Membrane</keyword>
<feature type="transmembrane region" description="Helical" evidence="2">
    <location>
        <begin position="65"/>
        <end position="86"/>
    </location>
</feature>
<evidence type="ECO:0000256" key="2">
    <source>
        <dbReference type="SAM" id="Phobius"/>
    </source>
</evidence>
<dbReference type="EMBL" id="CP122566">
    <property type="protein sequence ID" value="WGH93981.1"/>
    <property type="molecule type" value="Genomic_DNA"/>
</dbReference>
<keyword evidence="4" id="KW-1185">Reference proteome</keyword>
<evidence type="ECO:0000256" key="1">
    <source>
        <dbReference type="SAM" id="MobiDB-lite"/>
    </source>
</evidence>
<name>A0AAJ6AIA0_9MICC</name>
<reference evidence="3 4" key="1">
    <citation type="submission" date="2023-03" db="EMBL/GenBank/DDBJ databases">
        <title>Complete genome sequences of several Auritidibacter ignavus strains isolated from ear infections.</title>
        <authorList>
            <person name="Baehr T."/>
            <person name="Baumhoegger A.M."/>
        </authorList>
    </citation>
    <scope>NUCLEOTIDE SEQUENCE [LARGE SCALE GENOMIC DNA]</scope>
    <source>
        <strain evidence="3 4">BABAE-6</strain>
    </source>
</reference>
<feature type="compositionally biased region" description="Polar residues" evidence="1">
    <location>
        <begin position="1"/>
        <end position="16"/>
    </location>
</feature>
<dbReference type="Proteomes" id="UP001224674">
    <property type="component" value="Chromosome"/>
</dbReference>
<keyword evidence="2" id="KW-1133">Transmembrane helix</keyword>
<gene>
    <name evidence="3" type="ORF">QDX21_04065</name>
</gene>
<feature type="compositionally biased region" description="Polar residues" evidence="1">
    <location>
        <begin position="218"/>
        <end position="229"/>
    </location>
</feature>
<evidence type="ECO:0008006" key="5">
    <source>
        <dbReference type="Google" id="ProtNLM"/>
    </source>
</evidence>
<evidence type="ECO:0000313" key="3">
    <source>
        <dbReference type="EMBL" id="WGH93981.1"/>
    </source>
</evidence>